<dbReference type="EMBL" id="AM420293">
    <property type="protein sequence ID" value="CAM06162.1"/>
    <property type="molecule type" value="Genomic_DNA"/>
</dbReference>
<evidence type="ECO:0000256" key="1">
    <source>
        <dbReference type="SAM" id="MobiDB-lite"/>
    </source>
</evidence>
<dbReference type="AlphaFoldDB" id="A4FQ37"/>
<keyword evidence="3" id="KW-1185">Reference proteome</keyword>
<reference evidence="2 3" key="1">
    <citation type="journal article" date="2007" name="Nat. Biotechnol.">
        <title>Complete genome sequence of the erythromycin-producing bacterium Saccharopolyspora erythraea NRRL23338.</title>
        <authorList>
            <person name="Oliynyk M."/>
            <person name="Samborskyy M."/>
            <person name="Lester J.B."/>
            <person name="Mironenko T."/>
            <person name="Scott N."/>
            <person name="Dickens S."/>
            <person name="Haydock S.F."/>
            <person name="Leadlay P.F."/>
        </authorList>
    </citation>
    <scope>NUCLEOTIDE SEQUENCE [LARGE SCALE GENOMIC DNA]</scope>
    <source>
        <strain evidence="3">ATCC 11635 / DSM 40517 / JCM 4748 / NBRC 13426 / NCIMB 8594 / NRRL 2338</strain>
    </source>
</reference>
<dbReference type="KEGG" id="sen:SACE_7000"/>
<evidence type="ECO:0000313" key="2">
    <source>
        <dbReference type="EMBL" id="CAM06162.1"/>
    </source>
</evidence>
<feature type="region of interest" description="Disordered" evidence="1">
    <location>
        <begin position="1"/>
        <end position="40"/>
    </location>
</feature>
<name>A4FQ37_SACEN</name>
<dbReference type="HOGENOM" id="CLU_3296071_0_0_11"/>
<protein>
    <submittedName>
        <fullName evidence="2">Uncharacterized protein</fullName>
    </submittedName>
</protein>
<proteinExistence type="predicted"/>
<dbReference type="Proteomes" id="UP000006728">
    <property type="component" value="Chromosome"/>
</dbReference>
<gene>
    <name evidence="2" type="ordered locus">SACE_7000</name>
</gene>
<organism evidence="2 3">
    <name type="scientific">Saccharopolyspora erythraea (strain ATCC 11635 / DSM 40517 / JCM 4748 / NBRC 13426 / NCIMB 8594 / NRRL 2338)</name>
    <dbReference type="NCBI Taxonomy" id="405948"/>
    <lineage>
        <taxon>Bacteria</taxon>
        <taxon>Bacillati</taxon>
        <taxon>Actinomycetota</taxon>
        <taxon>Actinomycetes</taxon>
        <taxon>Pseudonocardiales</taxon>
        <taxon>Pseudonocardiaceae</taxon>
        <taxon>Saccharopolyspora</taxon>
    </lineage>
</organism>
<sequence>MAAILPSGPDLPDALPSTPAGRETVPPGRLVPFELPASPD</sequence>
<accession>A4FQ37</accession>
<evidence type="ECO:0000313" key="3">
    <source>
        <dbReference type="Proteomes" id="UP000006728"/>
    </source>
</evidence>